<evidence type="ECO:0000313" key="4">
    <source>
        <dbReference type="EMBL" id="MQM72227.1"/>
    </source>
</evidence>
<dbReference type="GO" id="GO:0046166">
    <property type="term" value="P:glyceraldehyde-3-phosphate biosynthetic process"/>
    <property type="evidence" value="ECO:0007669"/>
    <property type="project" value="TreeGrafter"/>
</dbReference>
<dbReference type="GO" id="GO:0006094">
    <property type="term" value="P:gluconeogenesis"/>
    <property type="evidence" value="ECO:0007669"/>
    <property type="project" value="UniProtKB-UniPathway"/>
</dbReference>
<dbReference type="InterPro" id="IPR000652">
    <property type="entry name" value="Triosephosphate_isomerase"/>
</dbReference>
<gene>
    <name evidence="4" type="ORF">FRC53_02100</name>
</gene>
<dbReference type="GO" id="GO:0019563">
    <property type="term" value="P:glycerol catabolic process"/>
    <property type="evidence" value="ECO:0007669"/>
    <property type="project" value="TreeGrafter"/>
</dbReference>
<keyword evidence="3" id="KW-0312">Gluconeogenesis</keyword>
<name>A0A6L5GPU0_9FIRM</name>
<dbReference type="PANTHER" id="PTHR21139">
    <property type="entry name" value="TRIOSEPHOSPHATE ISOMERASE"/>
    <property type="match status" value="1"/>
</dbReference>
<keyword evidence="5" id="KW-1185">Reference proteome</keyword>
<dbReference type="AlphaFoldDB" id="A0A6L5GPU0"/>
<comment type="similarity">
    <text evidence="1 3">Belongs to the triosephosphate isomerase family.</text>
</comment>
<keyword evidence="3" id="KW-0963">Cytoplasm</keyword>
<comment type="subcellular location">
    <subcellularLocation>
        <location evidence="3">Cytoplasm</location>
    </subcellularLocation>
</comment>
<reference evidence="4" key="1">
    <citation type="journal article" date="2020" name="Appl. Environ. Microbiol.">
        <title>Medium-Chain Fatty Acid Synthesis by 'Candidatus Weimeria bifida' gen. nov., sp. nov., and 'Candidatus Pseudoramibacter fermentans' sp. nov.</title>
        <authorList>
            <person name="Scarborough M.J."/>
            <person name="Myers K.S."/>
            <person name="Donohue T.J."/>
            <person name="Noguera D.R."/>
        </authorList>
    </citation>
    <scope>NUCLEOTIDE SEQUENCE</scope>
    <source>
        <strain evidence="4">EUB1.1</strain>
    </source>
</reference>
<comment type="pathway">
    <text evidence="3">Carbohydrate degradation; glycolysis; D-glyceraldehyde 3-phosphate from glycerone phosphate: step 1/1.</text>
</comment>
<dbReference type="PANTHER" id="PTHR21139:SF42">
    <property type="entry name" value="TRIOSEPHOSPHATE ISOMERASE"/>
    <property type="match status" value="1"/>
</dbReference>
<dbReference type="InterPro" id="IPR035990">
    <property type="entry name" value="TIM_sf"/>
</dbReference>
<dbReference type="PROSITE" id="PS51440">
    <property type="entry name" value="TIM_2"/>
    <property type="match status" value="1"/>
</dbReference>
<dbReference type="InterPro" id="IPR013785">
    <property type="entry name" value="Aldolase_TIM"/>
</dbReference>
<dbReference type="Pfam" id="PF00121">
    <property type="entry name" value="TIM"/>
    <property type="match status" value="1"/>
</dbReference>
<proteinExistence type="inferred from homology"/>
<dbReference type="GO" id="GO:0004807">
    <property type="term" value="F:triose-phosphate isomerase activity"/>
    <property type="evidence" value="ECO:0007669"/>
    <property type="project" value="UniProtKB-EC"/>
</dbReference>
<sequence length="258" mass="29083">MGKFLLGTNWKMNKTTAEGLAYTDGLTDIIPKFPEYQFFICSPYVQLWKQRELIDSKKSTLMLGAQNVHYEDCGQFTGEISPVMLKEIGLDLLEIGHSERRQYYNETDYTVNKKVLAGLKHGFTTLICVGDYMQEKEFGVSAEVLAKQIKIALHGVDEKDLDRVWIAYEPYWAIGVQGIPAEPEVVDSLHTMMRGVLVDLYGERGKDVPLLFGGSVNIKNAVAYAKCQDVNGLFIGRAAWHTDTFEEIMTALREAGIR</sequence>
<evidence type="ECO:0000256" key="3">
    <source>
        <dbReference type="RuleBase" id="RU363013"/>
    </source>
</evidence>
<organism evidence="4 5">
    <name type="scientific">Candidatus Pseudoramibacter fermentans</name>
    <dbReference type="NCBI Taxonomy" id="2594427"/>
    <lineage>
        <taxon>Bacteria</taxon>
        <taxon>Bacillati</taxon>
        <taxon>Bacillota</taxon>
        <taxon>Clostridia</taxon>
        <taxon>Eubacteriales</taxon>
        <taxon>Eubacteriaceae</taxon>
        <taxon>Pseudoramibacter</taxon>
    </lineage>
</organism>
<comment type="catalytic activity">
    <reaction evidence="3">
        <text>D-glyceraldehyde 3-phosphate = dihydroxyacetone phosphate</text>
        <dbReference type="Rhea" id="RHEA:18585"/>
        <dbReference type="ChEBI" id="CHEBI:57642"/>
        <dbReference type="ChEBI" id="CHEBI:59776"/>
        <dbReference type="EC" id="5.3.1.1"/>
    </reaction>
</comment>
<protein>
    <recommendedName>
        <fullName evidence="3">Triosephosphate isomerase</fullName>
        <ecNumber evidence="3">5.3.1.1</ecNumber>
    </recommendedName>
</protein>
<evidence type="ECO:0000313" key="5">
    <source>
        <dbReference type="Proteomes" id="UP000473648"/>
    </source>
</evidence>
<dbReference type="Gene3D" id="3.20.20.70">
    <property type="entry name" value="Aldolase class I"/>
    <property type="match status" value="1"/>
</dbReference>
<keyword evidence="2 3" id="KW-0413">Isomerase</keyword>
<dbReference type="UniPathway" id="UPA00109">
    <property type="reaction ID" value="UER00189"/>
</dbReference>
<dbReference type="UniPathway" id="UPA00138"/>
<comment type="subunit">
    <text evidence="3">Homodimer.</text>
</comment>
<evidence type="ECO:0000256" key="1">
    <source>
        <dbReference type="ARBA" id="ARBA00007422"/>
    </source>
</evidence>
<dbReference type="GO" id="GO:0006096">
    <property type="term" value="P:glycolytic process"/>
    <property type="evidence" value="ECO:0007669"/>
    <property type="project" value="UniProtKB-UniPathway"/>
</dbReference>
<accession>A0A6L5GPU0</accession>
<evidence type="ECO:0000256" key="2">
    <source>
        <dbReference type="ARBA" id="ARBA00023235"/>
    </source>
</evidence>
<dbReference type="GO" id="GO:0005829">
    <property type="term" value="C:cytosol"/>
    <property type="evidence" value="ECO:0007669"/>
    <property type="project" value="TreeGrafter"/>
</dbReference>
<dbReference type="Proteomes" id="UP000473648">
    <property type="component" value="Unassembled WGS sequence"/>
</dbReference>
<keyword evidence="3" id="KW-0324">Glycolysis</keyword>
<dbReference type="CDD" id="cd00311">
    <property type="entry name" value="TIM"/>
    <property type="match status" value="1"/>
</dbReference>
<comment type="caution">
    <text evidence="4">The sequence shown here is derived from an EMBL/GenBank/DDBJ whole genome shotgun (WGS) entry which is preliminary data.</text>
</comment>
<dbReference type="EMBL" id="VOGB01000003">
    <property type="protein sequence ID" value="MQM72227.1"/>
    <property type="molecule type" value="Genomic_DNA"/>
</dbReference>
<dbReference type="SUPFAM" id="SSF51351">
    <property type="entry name" value="Triosephosphate isomerase (TIM)"/>
    <property type="match status" value="1"/>
</dbReference>
<dbReference type="EC" id="5.3.1.1" evidence="3"/>
<comment type="pathway">
    <text evidence="3">Carbohydrate biosynthesis; gluconeogenesis.</text>
</comment>